<gene>
    <name evidence="2" type="ORF">KP509_32G072600</name>
</gene>
<reference evidence="2" key="1">
    <citation type="submission" date="2021-08" db="EMBL/GenBank/DDBJ databases">
        <title>WGS assembly of Ceratopteris richardii.</title>
        <authorList>
            <person name="Marchant D.B."/>
            <person name="Chen G."/>
            <person name="Jenkins J."/>
            <person name="Shu S."/>
            <person name="Leebens-Mack J."/>
            <person name="Grimwood J."/>
            <person name="Schmutz J."/>
            <person name="Soltis P."/>
            <person name="Soltis D."/>
            <person name="Chen Z.-H."/>
        </authorList>
    </citation>
    <scope>NUCLEOTIDE SEQUENCE</scope>
    <source>
        <strain evidence="2">Whitten #5841</strain>
        <tissue evidence="2">Leaf</tissue>
    </source>
</reference>
<protein>
    <submittedName>
        <fullName evidence="2">Uncharacterized protein</fullName>
    </submittedName>
</protein>
<accession>A0A8T2QV39</accession>
<dbReference type="GO" id="GO:0009733">
    <property type="term" value="P:response to auxin"/>
    <property type="evidence" value="ECO:0007669"/>
    <property type="project" value="InterPro"/>
</dbReference>
<dbReference type="InterPro" id="IPR003676">
    <property type="entry name" value="SAUR_fam"/>
</dbReference>
<dbReference type="PANTHER" id="PTHR31374:SF32">
    <property type="entry name" value="SAUR FAMILY PROTEIN"/>
    <property type="match status" value="1"/>
</dbReference>
<keyword evidence="3" id="KW-1185">Reference proteome</keyword>
<evidence type="ECO:0000256" key="1">
    <source>
        <dbReference type="ARBA" id="ARBA00006974"/>
    </source>
</evidence>
<comment type="caution">
    <text evidence="2">The sequence shown here is derived from an EMBL/GenBank/DDBJ whole genome shotgun (WGS) entry which is preliminary data.</text>
</comment>
<evidence type="ECO:0000313" key="3">
    <source>
        <dbReference type="Proteomes" id="UP000825935"/>
    </source>
</evidence>
<dbReference type="OrthoDB" id="1841988at2759"/>
<dbReference type="Proteomes" id="UP000825935">
    <property type="component" value="Chromosome 32"/>
</dbReference>
<dbReference type="EMBL" id="CM035437">
    <property type="protein sequence ID" value="KAH7287757.1"/>
    <property type="molecule type" value="Genomic_DNA"/>
</dbReference>
<dbReference type="PANTHER" id="PTHR31374">
    <property type="entry name" value="AUXIN-INDUCED PROTEIN-LIKE-RELATED"/>
    <property type="match status" value="1"/>
</dbReference>
<proteinExistence type="inferred from homology"/>
<sequence>MDQESLSPAAAQHKARPCKFHKVVRLRHAIHMWRKLASYRSGGLLTAESPSASRNSAISASPRVPQGHMAVYVGEERERFVMKTSLLTHPLFKALLRKTEEEIGLNYKGGLSIPCEVGAFKRLLPLMEGKKVAKKKAVRKLKVLPLCDTVEQGSLVDTQDARSDPHELETFHGLLKELMRLHVKEIASYLTSRCLPDSRISFKSSEFEIPQQATCG</sequence>
<name>A0A8T2QV39_CERRI</name>
<dbReference type="AlphaFoldDB" id="A0A8T2QV39"/>
<evidence type="ECO:0000313" key="2">
    <source>
        <dbReference type="EMBL" id="KAH7287757.1"/>
    </source>
</evidence>
<dbReference type="Pfam" id="PF02519">
    <property type="entry name" value="Auxin_inducible"/>
    <property type="match status" value="1"/>
</dbReference>
<comment type="similarity">
    <text evidence="1">Belongs to the ARG7 family.</text>
</comment>
<organism evidence="2 3">
    <name type="scientific">Ceratopteris richardii</name>
    <name type="common">Triangle waterfern</name>
    <dbReference type="NCBI Taxonomy" id="49495"/>
    <lineage>
        <taxon>Eukaryota</taxon>
        <taxon>Viridiplantae</taxon>
        <taxon>Streptophyta</taxon>
        <taxon>Embryophyta</taxon>
        <taxon>Tracheophyta</taxon>
        <taxon>Polypodiopsida</taxon>
        <taxon>Polypodiidae</taxon>
        <taxon>Polypodiales</taxon>
        <taxon>Pteridineae</taxon>
        <taxon>Pteridaceae</taxon>
        <taxon>Parkerioideae</taxon>
        <taxon>Ceratopteris</taxon>
    </lineage>
</organism>